<sequence length="165" mass="19297">MSFYVYEKDGVIVRPVAADFMKLEIIEEENGYGSDDEYERLVGRGRVYENKEEQKLSGEDVRSLRRRNDINNLRKFLDGKYVFEEGETLAAFDAVDYERENVCLSVFGYIQSLEDYDHVFSNWSLDAASLWALDIADYHFGILNAAEIFMVVNMMLEDMCRRNCF</sequence>
<evidence type="ECO:0000313" key="1">
    <source>
        <dbReference type="EMBL" id="QHT88868.1"/>
    </source>
</evidence>
<dbReference type="AlphaFoldDB" id="A0A6C0I779"/>
<accession>A0A6C0I779</accession>
<organism evidence="1">
    <name type="scientific">viral metagenome</name>
    <dbReference type="NCBI Taxonomy" id="1070528"/>
    <lineage>
        <taxon>unclassified sequences</taxon>
        <taxon>metagenomes</taxon>
        <taxon>organismal metagenomes</taxon>
    </lineage>
</organism>
<proteinExistence type="predicted"/>
<reference evidence="1" key="1">
    <citation type="journal article" date="2020" name="Nature">
        <title>Giant virus diversity and host interactions through global metagenomics.</title>
        <authorList>
            <person name="Schulz F."/>
            <person name="Roux S."/>
            <person name="Paez-Espino D."/>
            <person name="Jungbluth S."/>
            <person name="Walsh D.A."/>
            <person name="Denef V.J."/>
            <person name="McMahon K.D."/>
            <person name="Konstantinidis K.T."/>
            <person name="Eloe-Fadrosh E.A."/>
            <person name="Kyrpides N.C."/>
            <person name="Woyke T."/>
        </authorList>
    </citation>
    <scope>NUCLEOTIDE SEQUENCE</scope>
    <source>
        <strain evidence="1">GVMAG-M-3300023184-51</strain>
    </source>
</reference>
<protein>
    <submittedName>
        <fullName evidence="1">Uncharacterized protein</fullName>
    </submittedName>
</protein>
<name>A0A6C0I779_9ZZZZ</name>
<dbReference type="EMBL" id="MN740125">
    <property type="protein sequence ID" value="QHT88868.1"/>
    <property type="molecule type" value="Genomic_DNA"/>
</dbReference>